<proteinExistence type="predicted"/>
<feature type="compositionally biased region" description="Low complexity" evidence="1">
    <location>
        <begin position="264"/>
        <end position="305"/>
    </location>
</feature>
<feature type="region of interest" description="Disordered" evidence="1">
    <location>
        <begin position="415"/>
        <end position="507"/>
    </location>
</feature>
<accession>A0ABQ3SKG1</accession>
<sequence>MTHTDPRTAVDALAAAREPYLIGVRHHSPALAAVVPALLDASGADAVCVELPAEFQPWLEHLADPETVAPVALAGTGEDGRLAFYPFADFSPELAAIRWARAAGAAVICCDLPLSDRGWTEPAAPPPGPLPAAAPGSAPAPTGAPDRTQAPALGQASGTAQDRATAPGGGSFADALTAAGTGRDGDDMWDRAVEVLAPGCSPEAVRRAALGVGWALRADTGAVPATDLAREAHMRSVIADAVAAGHRVAAVIGAFHAPVLPGTAAGGSPAEPGSGTASGLGSHSDTAPSGGSDPGSGDAVGPDPGCGSGHASDADSGHEPASAHHTGTGDGQTSPIGSGHASASGAGTGSASGAGTGSVSVSGAGTGSASGAGTGSASGAGTGSASVSGAGTGSASGAGTGSVSVSGTVSVSVSGTGTGTGTASGTGTGTGTGTGSGSGSGTGSGSGAGTASASDADSGHEPGSAHGTGTGSDAGSGSGHGSGSDAVTALGPNPVVPGPRHGGAAAAGTPAVTSFVPYSFDLLDSRSGYPAGIRDPRWQQAVLEAGGDPDRVREAASVAVTGLCRELRRAGHTAGTGEAAETLRLACDLATLRALPAPGRGELLEAVTTVLGQGEPLGRGRALARALEAVLVGTARGRITPHAPRSGLGPSVEAELAALRLPSPEEPAPREIRLDPLRSALDGRREVLLQRLLVCGASYGEPLTVAATGDGTALGTKWRLSWTPSVPARLDLAGVRGVTAAQAAAGTLRDTARRAAADGGPTPAQILAGLAAAARCDLPELVDVRLHEAATALPQTATLPELLDALDLLEALHRGHLPGTSDASRAAAATLAGDLLEAAVRCLPGLAGSEDPADAAALVALADRAAAHHLGLRTDDALAALAATAAPMMQGAALAVRVLLDLDPAAELGGRAAGWIDAAGTADSRRALTRRLGGLLTAAGPLLQSSPAALTPLLDRVEHLADQDFLDRLPALRGGFDALSPAARDRLLDTVTERLGDRIDLALDASPALLALWAAADAAGLAALKALPLPGTETPTPTPTAAEAAAAAAEAPATPRSPAPRADGQRLAPADRWRLLLGRERDRLPAGARRYAHALDELYGAGRGEGASDLDLGQGRGQGGGQEASFPTAREWSQELEALFGADVREEVLAGAAEAGRTDVLTQLDPAAVRPSVELLSSVLSLAGGLPEAQLARLRPLVRRLVDELAKELATRLRPALSGLATPRPTRRPGGKLDLARTLRANLAHTRRRTDGSVVVVPERPVFSTRASREADWRLILVVDVSGSMEASVIWSALTAAVLGGVPTLSTHFLAFSTQVVDLTDRVEDPLSLLLEVRVGGGTHIAAGLAHARSLITVPSRTLVVVVSDFEEGAPIGGLLGEVRALAASGAHLLGCAALDDEGTPRYSVPVARQLVAAGMPVAALSPLALARWVGDRLRGESR</sequence>
<dbReference type="Pfam" id="PF18934">
    <property type="entry name" value="DUF5682"/>
    <property type="match status" value="2"/>
</dbReference>
<reference evidence="3" key="1">
    <citation type="submission" date="2023-07" db="EMBL/GenBank/DDBJ databases">
        <title>Whole genome shotgun sequence of Streptomyces nojiriensis NBRC 13794.</title>
        <authorList>
            <person name="Komaki H."/>
            <person name="Tamura T."/>
        </authorList>
    </citation>
    <scope>NUCLEOTIDE SEQUENCE [LARGE SCALE GENOMIC DNA]</scope>
    <source>
        <strain evidence="3">NBRC 13794</strain>
    </source>
</reference>
<feature type="compositionally biased region" description="Gly residues" evidence="1">
    <location>
        <begin position="364"/>
        <end position="382"/>
    </location>
</feature>
<dbReference type="EMBL" id="BNEC01000003">
    <property type="protein sequence ID" value="GHI68432.1"/>
    <property type="molecule type" value="Genomic_DNA"/>
</dbReference>
<feature type="compositionally biased region" description="Basic and acidic residues" evidence="1">
    <location>
        <begin position="312"/>
        <end position="322"/>
    </location>
</feature>
<dbReference type="PANTHER" id="PTHR30634:SF7">
    <property type="entry name" value="VWA DOMAIN-CONTAINING PROTEIN"/>
    <property type="match status" value="1"/>
</dbReference>
<dbReference type="InterPro" id="IPR043737">
    <property type="entry name" value="DUF5682"/>
</dbReference>
<protein>
    <recommendedName>
        <fullName evidence="4">VWA domain-containing protein</fullName>
    </recommendedName>
</protein>
<organism evidence="2 3">
    <name type="scientific">Streptomyces nojiriensis</name>
    <dbReference type="NCBI Taxonomy" id="66374"/>
    <lineage>
        <taxon>Bacteria</taxon>
        <taxon>Bacillati</taxon>
        <taxon>Actinomycetota</taxon>
        <taxon>Actinomycetes</taxon>
        <taxon>Kitasatosporales</taxon>
        <taxon>Streptomycetaceae</taxon>
        <taxon>Streptomyces</taxon>
    </lineage>
</organism>
<feature type="compositionally biased region" description="Pro residues" evidence="1">
    <location>
        <begin position="123"/>
        <end position="132"/>
    </location>
</feature>
<feature type="compositionally biased region" description="Gly residues" evidence="1">
    <location>
        <begin position="466"/>
        <end position="482"/>
    </location>
</feature>
<feature type="region of interest" description="Disordered" evidence="1">
    <location>
        <begin position="264"/>
        <end position="403"/>
    </location>
</feature>
<dbReference type="RefSeq" id="WP_229876678.1">
    <property type="nucleotide sequence ID" value="NZ_BMRL01000016.1"/>
</dbReference>
<dbReference type="SUPFAM" id="SSF53300">
    <property type="entry name" value="vWA-like"/>
    <property type="match status" value="1"/>
</dbReference>
<dbReference type="InterPro" id="IPR050458">
    <property type="entry name" value="LolB"/>
</dbReference>
<evidence type="ECO:0000256" key="1">
    <source>
        <dbReference type="SAM" id="MobiDB-lite"/>
    </source>
</evidence>
<evidence type="ECO:0008006" key="4">
    <source>
        <dbReference type="Google" id="ProtNLM"/>
    </source>
</evidence>
<evidence type="ECO:0000313" key="2">
    <source>
        <dbReference type="EMBL" id="GHI68432.1"/>
    </source>
</evidence>
<feature type="compositionally biased region" description="Gly residues" evidence="1">
    <location>
        <begin position="416"/>
        <end position="448"/>
    </location>
</feature>
<feature type="compositionally biased region" description="Low complexity" evidence="1">
    <location>
        <begin position="498"/>
        <end position="507"/>
    </location>
</feature>
<name>A0ABQ3SKG1_9ACTN</name>
<dbReference type="Gene3D" id="3.40.50.410">
    <property type="entry name" value="von Willebrand factor, type A domain"/>
    <property type="match status" value="1"/>
</dbReference>
<keyword evidence="3" id="KW-1185">Reference proteome</keyword>
<dbReference type="InterPro" id="IPR036465">
    <property type="entry name" value="vWFA_dom_sf"/>
</dbReference>
<dbReference type="PANTHER" id="PTHR30634">
    <property type="entry name" value="OUTER MEMBRANE LOLAB LIPOPROTEIN INSERTION APPARATUS"/>
    <property type="match status" value="1"/>
</dbReference>
<feature type="compositionally biased region" description="Low complexity" evidence="1">
    <location>
        <begin position="133"/>
        <end position="145"/>
    </location>
</feature>
<feature type="region of interest" description="Disordered" evidence="1">
    <location>
        <begin position="119"/>
        <end position="179"/>
    </location>
</feature>
<comment type="caution">
    <text evidence="2">The sequence shown here is derived from an EMBL/GenBank/DDBJ whole genome shotgun (WGS) entry which is preliminary data.</text>
</comment>
<dbReference type="InterPro" id="IPR008912">
    <property type="entry name" value="Uncharacterised_CoxE"/>
</dbReference>
<feature type="compositionally biased region" description="Gly residues" evidence="1">
    <location>
        <begin position="390"/>
        <end position="400"/>
    </location>
</feature>
<gene>
    <name evidence="2" type="ORF">Snoj_23500</name>
</gene>
<feature type="compositionally biased region" description="Low complexity" evidence="1">
    <location>
        <begin position="1032"/>
        <end position="1062"/>
    </location>
</feature>
<dbReference type="GeneID" id="95595131"/>
<dbReference type="Pfam" id="PF05762">
    <property type="entry name" value="VWA_CoxE"/>
    <property type="match status" value="1"/>
</dbReference>
<evidence type="ECO:0000313" key="3">
    <source>
        <dbReference type="Proteomes" id="UP000613974"/>
    </source>
</evidence>
<feature type="region of interest" description="Disordered" evidence="1">
    <location>
        <begin position="1032"/>
        <end position="1067"/>
    </location>
</feature>
<feature type="compositionally biased region" description="Gly residues" evidence="1">
    <location>
        <begin position="346"/>
        <end position="356"/>
    </location>
</feature>
<dbReference type="Proteomes" id="UP000613974">
    <property type="component" value="Unassembled WGS sequence"/>
</dbReference>